<name>A0A6A4SCX6_SCOMX</name>
<protein>
    <submittedName>
        <fullName evidence="2">Uncharacterized protein</fullName>
    </submittedName>
</protein>
<dbReference type="AlphaFoldDB" id="A0A6A4SCX6"/>
<evidence type="ECO:0000313" key="2">
    <source>
        <dbReference type="EMBL" id="KAF0030315.1"/>
    </source>
</evidence>
<reference evidence="2 3" key="1">
    <citation type="submission" date="2019-06" db="EMBL/GenBank/DDBJ databases">
        <title>Draft genomes of female and male turbot (Scophthalmus maximus).</title>
        <authorList>
            <person name="Xu H."/>
            <person name="Xu X.-W."/>
            <person name="Shao C."/>
            <person name="Chen S."/>
        </authorList>
    </citation>
    <scope>NUCLEOTIDE SEQUENCE [LARGE SCALE GENOMIC DNA]</scope>
    <source>
        <strain evidence="2">Ysfricsl-2016a</strain>
        <tissue evidence="2">Blood</tissue>
    </source>
</reference>
<keyword evidence="1" id="KW-0472">Membrane</keyword>
<organism evidence="2 3">
    <name type="scientific">Scophthalmus maximus</name>
    <name type="common">Turbot</name>
    <name type="synonym">Psetta maxima</name>
    <dbReference type="NCBI Taxonomy" id="52904"/>
    <lineage>
        <taxon>Eukaryota</taxon>
        <taxon>Metazoa</taxon>
        <taxon>Chordata</taxon>
        <taxon>Craniata</taxon>
        <taxon>Vertebrata</taxon>
        <taxon>Euteleostomi</taxon>
        <taxon>Actinopterygii</taxon>
        <taxon>Neopterygii</taxon>
        <taxon>Teleostei</taxon>
        <taxon>Neoteleostei</taxon>
        <taxon>Acanthomorphata</taxon>
        <taxon>Carangaria</taxon>
        <taxon>Pleuronectiformes</taxon>
        <taxon>Pleuronectoidei</taxon>
        <taxon>Scophthalmidae</taxon>
        <taxon>Scophthalmus</taxon>
    </lineage>
</organism>
<keyword evidence="1" id="KW-1133">Transmembrane helix</keyword>
<evidence type="ECO:0000256" key="1">
    <source>
        <dbReference type="SAM" id="Phobius"/>
    </source>
</evidence>
<sequence length="163" mass="17378">MPFCEKKLSVKLFNPNLTVDAALLIANTFIINAVSVNDLIGVSRSGNATGVRVKTNNNNNNNNTCRLAASLSPASPNLSLLWYWLAGAAVLVLAGSSSGLTIQRTTVMAVLLIDFRIKGGPFVEYGAFSDEFSALFIVFTRASTRLITAVSLTAAQRPRKANG</sequence>
<proteinExistence type="predicted"/>
<gene>
    <name evidence="2" type="ORF">F2P81_017046</name>
</gene>
<feature type="transmembrane region" description="Helical" evidence="1">
    <location>
        <begin position="12"/>
        <end position="34"/>
    </location>
</feature>
<comment type="caution">
    <text evidence="2">The sequence shown here is derived from an EMBL/GenBank/DDBJ whole genome shotgun (WGS) entry which is preliminary data.</text>
</comment>
<evidence type="ECO:0000313" key="3">
    <source>
        <dbReference type="Proteomes" id="UP000438429"/>
    </source>
</evidence>
<keyword evidence="1" id="KW-0812">Transmembrane</keyword>
<feature type="transmembrane region" description="Helical" evidence="1">
    <location>
        <begin position="81"/>
        <end position="102"/>
    </location>
</feature>
<accession>A0A6A4SCX6</accession>
<dbReference type="EMBL" id="VEVO01000015">
    <property type="protein sequence ID" value="KAF0030315.1"/>
    <property type="molecule type" value="Genomic_DNA"/>
</dbReference>
<dbReference type="Proteomes" id="UP000438429">
    <property type="component" value="Unassembled WGS sequence"/>
</dbReference>